<dbReference type="AlphaFoldDB" id="A0A381U2V6"/>
<accession>A0A381U2V6</accession>
<evidence type="ECO:0008006" key="8">
    <source>
        <dbReference type="Google" id="ProtNLM"/>
    </source>
</evidence>
<evidence type="ECO:0000256" key="3">
    <source>
        <dbReference type="ARBA" id="ARBA00023136"/>
    </source>
</evidence>
<sequence length="498" mass="54673">MLNHYRIIRFSVPLLITVLFTWSCTDLEETPYDLVTPGNFYKTEAELTAAVVPVYNGLNQTQWGDYMFLQDVSSDAIVVPTRGGDWDDGGTWRALQLHSWDATLGFVGGGWGNTFGAIAKANSTLDALAMAEQTDLVKTYVGETKILRALYYWWLIDLYGDVPLVTSSENDPDNPPSRTARAEVFDWIVGEINAALPDLEENHGSAGHGRVTKGAANTLLATLYLNAEVYTGTAKWAECKAACDAVINSGQYQLLSTVADVFSFANEGAANTEYILTLGHLPLDGVTSFRHMATLHYNNIPASPWNGFSVLTDFYNSYEEGDARLDQILVGQAYVLAGPAAGDSAFDRQGNPLAFTVEFPLIDANESAGPRMLKWPIDPAMTGWFSGADYAVFRYSHVLLMKAEADFNLSGGGLTELNHVRTRAGLDALASIDADAILAERGHELLWESYRRQDLIRHGKFLEAWTHKDASDGAHRVLFPVPQSQLDANPNLVQNPGY</sequence>
<dbReference type="EMBL" id="UINC01005487">
    <property type="protein sequence ID" value="SVA21637.1"/>
    <property type="molecule type" value="Genomic_DNA"/>
</dbReference>
<evidence type="ECO:0000259" key="6">
    <source>
        <dbReference type="Pfam" id="PF14322"/>
    </source>
</evidence>
<keyword evidence="4" id="KW-0998">Cell outer membrane</keyword>
<evidence type="ECO:0000259" key="5">
    <source>
        <dbReference type="Pfam" id="PF07980"/>
    </source>
</evidence>
<protein>
    <recommendedName>
        <fullName evidence="8">RagB/SusD domain-containing protein</fullName>
    </recommendedName>
</protein>
<dbReference type="SUPFAM" id="SSF48452">
    <property type="entry name" value="TPR-like"/>
    <property type="match status" value="1"/>
</dbReference>
<gene>
    <name evidence="7" type="ORF">METZ01_LOCUS74491</name>
</gene>
<dbReference type="Pfam" id="PF07980">
    <property type="entry name" value="SusD_RagB"/>
    <property type="match status" value="1"/>
</dbReference>
<feature type="domain" description="SusD-like N-terminal" evidence="6">
    <location>
        <begin position="107"/>
        <end position="225"/>
    </location>
</feature>
<dbReference type="CDD" id="cd08977">
    <property type="entry name" value="SusD"/>
    <property type="match status" value="1"/>
</dbReference>
<feature type="domain" description="RagB/SusD" evidence="5">
    <location>
        <begin position="313"/>
        <end position="498"/>
    </location>
</feature>
<reference evidence="7" key="1">
    <citation type="submission" date="2018-05" db="EMBL/GenBank/DDBJ databases">
        <authorList>
            <person name="Lanie J.A."/>
            <person name="Ng W.-L."/>
            <person name="Kazmierczak K.M."/>
            <person name="Andrzejewski T.M."/>
            <person name="Davidsen T.M."/>
            <person name="Wayne K.J."/>
            <person name="Tettelin H."/>
            <person name="Glass J.I."/>
            <person name="Rusch D."/>
            <person name="Podicherti R."/>
            <person name="Tsui H.-C.T."/>
            <person name="Winkler M.E."/>
        </authorList>
    </citation>
    <scope>NUCLEOTIDE SEQUENCE</scope>
</reference>
<dbReference type="Gene3D" id="1.25.40.390">
    <property type="match status" value="1"/>
</dbReference>
<evidence type="ECO:0000256" key="4">
    <source>
        <dbReference type="ARBA" id="ARBA00023237"/>
    </source>
</evidence>
<keyword evidence="3" id="KW-0472">Membrane</keyword>
<organism evidence="7">
    <name type="scientific">marine metagenome</name>
    <dbReference type="NCBI Taxonomy" id="408172"/>
    <lineage>
        <taxon>unclassified sequences</taxon>
        <taxon>metagenomes</taxon>
        <taxon>ecological metagenomes</taxon>
    </lineage>
</organism>
<evidence type="ECO:0000313" key="7">
    <source>
        <dbReference type="EMBL" id="SVA21637.1"/>
    </source>
</evidence>
<dbReference type="InterPro" id="IPR033985">
    <property type="entry name" value="SusD-like_N"/>
</dbReference>
<dbReference type="Pfam" id="PF14322">
    <property type="entry name" value="SusD-like_3"/>
    <property type="match status" value="1"/>
</dbReference>
<keyword evidence="2" id="KW-0732">Signal</keyword>
<name>A0A381U2V6_9ZZZZ</name>
<evidence type="ECO:0000256" key="1">
    <source>
        <dbReference type="ARBA" id="ARBA00004442"/>
    </source>
</evidence>
<proteinExistence type="predicted"/>
<dbReference type="InterPro" id="IPR011990">
    <property type="entry name" value="TPR-like_helical_dom_sf"/>
</dbReference>
<dbReference type="InterPro" id="IPR012944">
    <property type="entry name" value="SusD_RagB_dom"/>
</dbReference>
<evidence type="ECO:0000256" key="2">
    <source>
        <dbReference type="ARBA" id="ARBA00022729"/>
    </source>
</evidence>
<comment type="subcellular location">
    <subcellularLocation>
        <location evidence="1">Cell outer membrane</location>
    </subcellularLocation>
</comment>
<dbReference type="GO" id="GO:0009279">
    <property type="term" value="C:cell outer membrane"/>
    <property type="evidence" value="ECO:0007669"/>
    <property type="project" value="UniProtKB-SubCell"/>
</dbReference>